<proteinExistence type="inferred from homology"/>
<evidence type="ECO:0000313" key="9">
    <source>
        <dbReference type="EMBL" id="KAF5665702.1"/>
    </source>
</evidence>
<dbReference type="OrthoDB" id="1077582at2759"/>
<evidence type="ECO:0000256" key="1">
    <source>
        <dbReference type="ARBA" id="ARBA00004141"/>
    </source>
</evidence>
<dbReference type="GO" id="GO:0008374">
    <property type="term" value="F:O-acyltransferase activity"/>
    <property type="evidence" value="ECO:0007669"/>
    <property type="project" value="InterPro"/>
</dbReference>
<dbReference type="GO" id="GO:0006629">
    <property type="term" value="P:lipid metabolic process"/>
    <property type="evidence" value="ECO:0007669"/>
    <property type="project" value="InterPro"/>
</dbReference>
<dbReference type="EMBL" id="JAAGWQ010000119">
    <property type="protein sequence ID" value="KAF5665702.1"/>
    <property type="molecule type" value="Genomic_DNA"/>
</dbReference>
<keyword evidence="5 7" id="KW-1133">Transmembrane helix</keyword>
<sequence length="380" mass="42960">MTAQAAFCLAAVSQALTAFAIGFTTPSNLLRPTIALFVCWLTWAFNQAIYDALHSRLHVALLSTGMWIQCLKTFNDLCLSGLSFEDEASALPKPTIDRISFGFSNLWNMRGVGTSKEISQIHPWSSKDSLIPSRGQEAKRHARNVIISYLILDVFANQPPPDLDNMMAPRNEQLLARFGEVSSEEAIFRLFASFGFWLNTFCVIQLINSAFSLLYLGCNVYPVEKLPPIWGRLSDAYSIRRFWGNFWHQTLRRHLTSLSDFVVHGVLHLPKGWLARYSKLIVCFFISGALHFPADRALGISAQESNVIGYFLTTALAIMCEDGVQHISRGMGGNWRQPFGYFWVVFYMYLMTPSWGYPAARAVKPQDHLIPFSLIRQLRA</sequence>
<keyword evidence="10" id="KW-1185">Reference proteome</keyword>
<evidence type="ECO:0000256" key="5">
    <source>
        <dbReference type="ARBA" id="ARBA00022989"/>
    </source>
</evidence>
<evidence type="ECO:0000256" key="3">
    <source>
        <dbReference type="ARBA" id="ARBA00022679"/>
    </source>
</evidence>
<evidence type="ECO:0000259" key="8">
    <source>
        <dbReference type="Pfam" id="PF13813"/>
    </source>
</evidence>
<dbReference type="Proteomes" id="UP000567885">
    <property type="component" value="Unassembled WGS sequence"/>
</dbReference>
<evidence type="ECO:0000256" key="7">
    <source>
        <dbReference type="SAM" id="Phobius"/>
    </source>
</evidence>
<dbReference type="PANTHER" id="PTHR31595:SF27">
    <property type="entry name" value="WAX SYNTHASE DOMAIN-CONTAINING PROTEIN-RELATED"/>
    <property type="match status" value="1"/>
</dbReference>
<evidence type="ECO:0000256" key="4">
    <source>
        <dbReference type="ARBA" id="ARBA00022692"/>
    </source>
</evidence>
<accession>A0A8H5WK23</accession>
<keyword evidence="6 7" id="KW-0472">Membrane</keyword>
<keyword evidence="3 9" id="KW-0808">Transferase</keyword>
<feature type="transmembrane region" description="Helical" evidence="7">
    <location>
        <begin position="339"/>
        <end position="357"/>
    </location>
</feature>
<feature type="domain" description="Wax synthase" evidence="8">
    <location>
        <begin position="227"/>
        <end position="312"/>
    </location>
</feature>
<dbReference type="InterPro" id="IPR032805">
    <property type="entry name" value="Wax_synthase_dom"/>
</dbReference>
<protein>
    <submittedName>
        <fullName evidence="9">Acetyltransferase</fullName>
    </submittedName>
</protein>
<dbReference type="Pfam" id="PF13813">
    <property type="entry name" value="MBOAT_2"/>
    <property type="match status" value="1"/>
</dbReference>
<reference evidence="9 10" key="1">
    <citation type="submission" date="2020-05" db="EMBL/GenBank/DDBJ databases">
        <title>Identification and distribution of gene clusters putatively required for synthesis of sphingolipid metabolism inhibitors in phylogenetically diverse species of the filamentous fungus Fusarium.</title>
        <authorList>
            <person name="Kim H.-S."/>
            <person name="Busman M."/>
            <person name="Brown D.W."/>
            <person name="Divon H."/>
            <person name="Uhlig S."/>
            <person name="Proctor R.H."/>
        </authorList>
    </citation>
    <scope>NUCLEOTIDE SEQUENCE [LARGE SCALE GENOMIC DNA]</scope>
    <source>
        <strain evidence="9 10">NRRL 20693</strain>
    </source>
</reference>
<evidence type="ECO:0000313" key="10">
    <source>
        <dbReference type="Proteomes" id="UP000567885"/>
    </source>
</evidence>
<organism evidence="9 10">
    <name type="scientific">Fusarium heterosporum</name>
    <dbReference type="NCBI Taxonomy" id="42747"/>
    <lineage>
        <taxon>Eukaryota</taxon>
        <taxon>Fungi</taxon>
        <taxon>Dikarya</taxon>
        <taxon>Ascomycota</taxon>
        <taxon>Pezizomycotina</taxon>
        <taxon>Sordariomycetes</taxon>
        <taxon>Hypocreomycetidae</taxon>
        <taxon>Hypocreales</taxon>
        <taxon>Nectriaceae</taxon>
        <taxon>Fusarium</taxon>
        <taxon>Fusarium heterosporum species complex</taxon>
    </lineage>
</organism>
<dbReference type="AlphaFoldDB" id="A0A8H5WK23"/>
<keyword evidence="4 7" id="KW-0812">Transmembrane</keyword>
<gene>
    <name evidence="9" type="ORF">FHETE_6555</name>
</gene>
<feature type="transmembrane region" description="Helical" evidence="7">
    <location>
        <begin position="186"/>
        <end position="207"/>
    </location>
</feature>
<dbReference type="InterPro" id="IPR044851">
    <property type="entry name" value="Wax_synthase"/>
</dbReference>
<evidence type="ECO:0000256" key="6">
    <source>
        <dbReference type="ARBA" id="ARBA00023136"/>
    </source>
</evidence>
<comment type="similarity">
    <text evidence="2">Belongs to the wax synthase family.</text>
</comment>
<comment type="subcellular location">
    <subcellularLocation>
        <location evidence="1">Membrane</location>
        <topology evidence="1">Multi-pass membrane protein</topology>
    </subcellularLocation>
</comment>
<name>A0A8H5WK23_FUSHE</name>
<dbReference type="GO" id="GO:0016020">
    <property type="term" value="C:membrane"/>
    <property type="evidence" value="ECO:0007669"/>
    <property type="project" value="UniProtKB-SubCell"/>
</dbReference>
<dbReference type="PANTHER" id="PTHR31595">
    <property type="entry name" value="LONG-CHAIN-ALCOHOL O-FATTY-ACYLTRANSFERASE 3-RELATED"/>
    <property type="match status" value="1"/>
</dbReference>
<comment type="caution">
    <text evidence="9">The sequence shown here is derived from an EMBL/GenBank/DDBJ whole genome shotgun (WGS) entry which is preliminary data.</text>
</comment>
<evidence type="ECO:0000256" key="2">
    <source>
        <dbReference type="ARBA" id="ARBA00007282"/>
    </source>
</evidence>